<dbReference type="InterPro" id="IPR003593">
    <property type="entry name" value="AAA+_ATPase"/>
</dbReference>
<name>A0A660SJU0_UNCW3</name>
<dbReference type="InterPro" id="IPR004390">
    <property type="entry name" value="SR_rcpt_FtsY"/>
</dbReference>
<dbReference type="FunFam" id="3.40.50.300:FF:000053">
    <property type="entry name" value="Signal recognition particle receptor FtsY"/>
    <property type="match status" value="1"/>
</dbReference>
<protein>
    <submittedName>
        <fullName evidence="11">Signal recognition particle-docking protein FtsY</fullName>
    </submittedName>
</protein>
<dbReference type="InterPro" id="IPR027417">
    <property type="entry name" value="P-loop_NTPase"/>
</dbReference>
<dbReference type="SMART" id="SM00382">
    <property type="entry name" value="AAA"/>
    <property type="match status" value="1"/>
</dbReference>
<dbReference type="Pfam" id="PF00448">
    <property type="entry name" value="SRP54"/>
    <property type="match status" value="1"/>
</dbReference>
<sequence length="272" mass="29836">MLPGLWNRIRRVLKKTEDREELLDALLLADVGPELSFELVKKAGGSGERLKDLLIEIVGLPIRPLRGEKPMIVMVIGANGTGKTTTLAKLANYYKSQGKKIIIASADTYRDAANEQLLTWAKRVGVEIVSSQQGQDAGAVVYDAYHSARAKGVDILLIDTAGRLHSRRDLMEELKKVVRVIHKLKGDDPEKTYLIVDATTGQNGLVQAEEFQKEIGINGIIIAKMDGTAKGGIAIAICHRLKIPVEFLGVGEGVDDLLPFDPKRFIEAIFED</sequence>
<keyword evidence="7" id="KW-0342">GTP-binding</keyword>
<comment type="similarity">
    <text evidence="2">Belongs to the GTP-binding SRP family.</text>
</comment>
<dbReference type="GO" id="GO:0005886">
    <property type="term" value="C:plasma membrane"/>
    <property type="evidence" value="ECO:0007669"/>
    <property type="project" value="UniProtKB-SubCell"/>
</dbReference>
<dbReference type="CDD" id="cd17874">
    <property type="entry name" value="FtsY"/>
    <property type="match status" value="1"/>
</dbReference>
<dbReference type="AlphaFoldDB" id="A0A660SJU0"/>
<keyword evidence="8" id="KW-0472">Membrane</keyword>
<reference evidence="11 12" key="1">
    <citation type="submission" date="2018-06" db="EMBL/GenBank/DDBJ databases">
        <title>Extensive metabolic versatility and redundancy in microbially diverse, dynamic hydrothermal sediments.</title>
        <authorList>
            <person name="Dombrowski N."/>
            <person name="Teske A."/>
            <person name="Baker B.J."/>
        </authorList>
    </citation>
    <scope>NUCLEOTIDE SEQUENCE [LARGE SCALE GENOMIC DNA]</scope>
    <source>
        <strain evidence="11">B36_G15</strain>
    </source>
</reference>
<comment type="subcellular location">
    <subcellularLocation>
        <location evidence="1">Cell membrane</location>
        <topology evidence="1">Peripheral membrane protein</topology>
        <orientation evidence="1">Cytoplasmic side</orientation>
    </subcellularLocation>
</comment>
<keyword evidence="4" id="KW-0963">Cytoplasm</keyword>
<dbReference type="GO" id="GO:0003924">
    <property type="term" value="F:GTPase activity"/>
    <property type="evidence" value="ECO:0007669"/>
    <property type="project" value="TreeGrafter"/>
</dbReference>
<evidence type="ECO:0000256" key="4">
    <source>
        <dbReference type="ARBA" id="ARBA00022490"/>
    </source>
</evidence>
<dbReference type="InterPro" id="IPR000897">
    <property type="entry name" value="SRP54_GTPase_dom"/>
</dbReference>
<keyword evidence="5" id="KW-0547">Nucleotide-binding</keyword>
<keyword evidence="9" id="KW-0675">Receptor</keyword>
<keyword evidence="3" id="KW-1003">Cell membrane</keyword>
<dbReference type="Gene3D" id="1.20.120.140">
    <property type="entry name" value="Signal recognition particle SRP54, nucleotide-binding domain"/>
    <property type="match status" value="1"/>
</dbReference>
<dbReference type="PANTHER" id="PTHR43134:SF1">
    <property type="entry name" value="SIGNAL RECOGNITION PARTICLE RECEPTOR SUBUNIT ALPHA"/>
    <property type="match status" value="1"/>
</dbReference>
<gene>
    <name evidence="11" type="ORF">DRP53_02925</name>
</gene>
<dbReference type="GO" id="GO:0005047">
    <property type="term" value="F:signal recognition particle binding"/>
    <property type="evidence" value="ECO:0007669"/>
    <property type="project" value="TreeGrafter"/>
</dbReference>
<dbReference type="PANTHER" id="PTHR43134">
    <property type="entry name" value="SIGNAL RECOGNITION PARTICLE RECEPTOR SUBUNIT ALPHA"/>
    <property type="match status" value="1"/>
</dbReference>
<evidence type="ECO:0000313" key="11">
    <source>
        <dbReference type="EMBL" id="RKX71049.1"/>
    </source>
</evidence>
<evidence type="ECO:0000256" key="7">
    <source>
        <dbReference type="ARBA" id="ARBA00023134"/>
    </source>
</evidence>
<evidence type="ECO:0000256" key="1">
    <source>
        <dbReference type="ARBA" id="ARBA00004413"/>
    </source>
</evidence>
<dbReference type="NCBIfam" id="TIGR00064">
    <property type="entry name" value="ftsY"/>
    <property type="match status" value="1"/>
</dbReference>
<keyword evidence="6" id="KW-0378">Hydrolase</keyword>
<evidence type="ECO:0000256" key="8">
    <source>
        <dbReference type="ARBA" id="ARBA00023136"/>
    </source>
</evidence>
<feature type="domain" description="SRP54-type proteins GTP-binding" evidence="10">
    <location>
        <begin position="244"/>
        <end position="257"/>
    </location>
</feature>
<dbReference type="GO" id="GO:0006614">
    <property type="term" value="P:SRP-dependent cotranslational protein targeting to membrane"/>
    <property type="evidence" value="ECO:0007669"/>
    <property type="project" value="InterPro"/>
</dbReference>
<evidence type="ECO:0000256" key="3">
    <source>
        <dbReference type="ARBA" id="ARBA00022475"/>
    </source>
</evidence>
<evidence type="ECO:0000259" key="10">
    <source>
        <dbReference type="PROSITE" id="PS00300"/>
    </source>
</evidence>
<comment type="caution">
    <text evidence="11">The sequence shown here is derived from an EMBL/GenBank/DDBJ whole genome shotgun (WGS) entry which is preliminary data.</text>
</comment>
<dbReference type="PROSITE" id="PS00300">
    <property type="entry name" value="SRP54"/>
    <property type="match status" value="1"/>
</dbReference>
<evidence type="ECO:0000256" key="2">
    <source>
        <dbReference type="ARBA" id="ARBA00008531"/>
    </source>
</evidence>
<dbReference type="SUPFAM" id="SSF52540">
    <property type="entry name" value="P-loop containing nucleoside triphosphate hydrolases"/>
    <property type="match status" value="1"/>
</dbReference>
<evidence type="ECO:0000256" key="9">
    <source>
        <dbReference type="ARBA" id="ARBA00023170"/>
    </source>
</evidence>
<evidence type="ECO:0000313" key="12">
    <source>
        <dbReference type="Proteomes" id="UP000268469"/>
    </source>
</evidence>
<dbReference type="Proteomes" id="UP000268469">
    <property type="component" value="Unassembled WGS sequence"/>
</dbReference>
<evidence type="ECO:0000256" key="6">
    <source>
        <dbReference type="ARBA" id="ARBA00022801"/>
    </source>
</evidence>
<dbReference type="InterPro" id="IPR042101">
    <property type="entry name" value="SRP54_N_sf"/>
</dbReference>
<accession>A0A660SJU0</accession>
<proteinExistence type="inferred from homology"/>
<dbReference type="GO" id="GO:0005525">
    <property type="term" value="F:GTP binding"/>
    <property type="evidence" value="ECO:0007669"/>
    <property type="project" value="UniProtKB-KW"/>
</dbReference>
<dbReference type="SMART" id="SM00962">
    <property type="entry name" value="SRP54"/>
    <property type="match status" value="1"/>
</dbReference>
<evidence type="ECO:0000256" key="5">
    <source>
        <dbReference type="ARBA" id="ARBA00022741"/>
    </source>
</evidence>
<dbReference type="Gene3D" id="3.40.50.300">
    <property type="entry name" value="P-loop containing nucleotide triphosphate hydrolases"/>
    <property type="match status" value="1"/>
</dbReference>
<organism evidence="11 12">
    <name type="scientific">candidate division WOR-3 bacterium</name>
    <dbReference type="NCBI Taxonomy" id="2052148"/>
    <lineage>
        <taxon>Bacteria</taxon>
        <taxon>Bacteria division WOR-3</taxon>
    </lineage>
</organism>
<dbReference type="EMBL" id="QNBE01000019">
    <property type="protein sequence ID" value="RKX71049.1"/>
    <property type="molecule type" value="Genomic_DNA"/>
</dbReference>